<sequence>MKKLFLFFTFLLLSTGVWGQNNPTYFDTPRRMAKDTLLVASSRTVRDFYINTADDSLAGFYNDGTIDLAIIASMIGQSTATITIEAYGIMLKKYEITTVLVTGALDSSKTFIASYIDSTRIGTLSANDVLNVFAVDGLFTTFKMYDGIRFVYKTSVADSVVAWSNIRNRFKWWDGR</sequence>
<evidence type="ECO:0000313" key="1">
    <source>
        <dbReference type="EMBL" id="KKN73935.1"/>
    </source>
</evidence>
<accession>A0A0F9SYB6</accession>
<reference evidence="1" key="1">
    <citation type="journal article" date="2015" name="Nature">
        <title>Complex archaea that bridge the gap between prokaryotes and eukaryotes.</title>
        <authorList>
            <person name="Spang A."/>
            <person name="Saw J.H."/>
            <person name="Jorgensen S.L."/>
            <person name="Zaremba-Niedzwiedzka K."/>
            <person name="Martijn J."/>
            <person name="Lind A.E."/>
            <person name="van Eijk R."/>
            <person name="Schleper C."/>
            <person name="Guy L."/>
            <person name="Ettema T.J."/>
        </authorList>
    </citation>
    <scope>NUCLEOTIDE SEQUENCE</scope>
</reference>
<dbReference type="EMBL" id="LAZR01000334">
    <property type="protein sequence ID" value="KKN73935.1"/>
    <property type="molecule type" value="Genomic_DNA"/>
</dbReference>
<dbReference type="AlphaFoldDB" id="A0A0F9SYB6"/>
<proteinExistence type="predicted"/>
<comment type="caution">
    <text evidence="1">The sequence shown here is derived from an EMBL/GenBank/DDBJ whole genome shotgun (WGS) entry which is preliminary data.</text>
</comment>
<gene>
    <name evidence="1" type="ORF">LCGC14_0395000</name>
</gene>
<protein>
    <submittedName>
        <fullName evidence="1">Uncharacterized protein</fullName>
    </submittedName>
</protein>
<name>A0A0F9SYB6_9ZZZZ</name>
<organism evidence="1">
    <name type="scientific">marine sediment metagenome</name>
    <dbReference type="NCBI Taxonomy" id="412755"/>
    <lineage>
        <taxon>unclassified sequences</taxon>
        <taxon>metagenomes</taxon>
        <taxon>ecological metagenomes</taxon>
    </lineage>
</organism>